<evidence type="ECO:0000313" key="1">
    <source>
        <dbReference type="EMBL" id="UWZ53428.1"/>
    </source>
</evidence>
<organism evidence="1 2">
    <name type="scientific">Dactylosporangium aurantiacum</name>
    <dbReference type="NCBI Taxonomy" id="35754"/>
    <lineage>
        <taxon>Bacteria</taxon>
        <taxon>Bacillati</taxon>
        <taxon>Actinomycetota</taxon>
        <taxon>Actinomycetes</taxon>
        <taxon>Micromonosporales</taxon>
        <taxon>Micromonosporaceae</taxon>
        <taxon>Dactylosporangium</taxon>
    </lineage>
</organism>
<name>A0A9Q9IHV5_9ACTN</name>
<reference evidence="1" key="1">
    <citation type="submission" date="2021-04" db="EMBL/GenBank/DDBJ databases">
        <title>Dactylosporangium aurantiacum NRRL B-8018 full assembly.</title>
        <authorList>
            <person name="Hartkoorn R.C."/>
            <person name="Beaudoing E."/>
            <person name="Hot D."/>
        </authorList>
    </citation>
    <scope>NUCLEOTIDE SEQUENCE</scope>
    <source>
        <strain evidence="1">NRRL B-8018</strain>
    </source>
</reference>
<dbReference type="RefSeq" id="WP_033363962.1">
    <property type="nucleotide sequence ID" value="NZ_CP073767.1"/>
</dbReference>
<protein>
    <submittedName>
        <fullName evidence="1">Uncharacterized protein</fullName>
    </submittedName>
</protein>
<keyword evidence="2" id="KW-1185">Reference proteome</keyword>
<dbReference type="EMBL" id="CP073767">
    <property type="protein sequence ID" value="UWZ53428.1"/>
    <property type="molecule type" value="Genomic_DNA"/>
</dbReference>
<accession>A0A9Q9IHV5</accession>
<gene>
    <name evidence="1" type="ORF">Daura_43955</name>
</gene>
<dbReference type="AlphaFoldDB" id="A0A9Q9IHV5"/>
<dbReference type="Proteomes" id="UP001058003">
    <property type="component" value="Chromosome"/>
</dbReference>
<proteinExistence type="predicted"/>
<dbReference type="KEGG" id="daur:Daura_43955"/>
<dbReference type="OrthoDB" id="3688712at2"/>
<sequence>MYELDVIADDSLGRFVARWYGLPDRPRRDLDLPDHLPEPLAGWHRAAARYSLPLSRDHVMLDPADLVESAGLVRFWVGAEDWYSYAPGPADPLVVENDTTATGVPLSRFLVYAAVYEATYAPLHGLVLMSPSPDALRQVRLRLRELDDPLWRWPDPRTRYYGDDDLLGHLGPDRVVLAARHRDALGRFDGLGLPWDWDTRTV</sequence>
<evidence type="ECO:0000313" key="2">
    <source>
        <dbReference type="Proteomes" id="UP001058003"/>
    </source>
</evidence>